<reference evidence="2" key="2">
    <citation type="submission" date="2014-02" db="EMBL/GenBank/DDBJ databases">
        <title>Complete DNA sequence of /Kuraishia capsulata/ illustrates novel genomic features among budding yeasts (/Saccharomycotina/).</title>
        <authorList>
            <person name="Morales L."/>
            <person name="Noel B."/>
            <person name="Porcel B."/>
            <person name="Marcet-Houben M."/>
            <person name="Hullo M-F."/>
            <person name="Sacerdot C."/>
            <person name="Tekaia F."/>
            <person name="Leh-Louis V."/>
            <person name="Despons L."/>
            <person name="Khanna V."/>
            <person name="Aury J-M."/>
            <person name="Barbe V."/>
            <person name="Couloux A."/>
            <person name="Labadie K."/>
            <person name="Pelletier E."/>
            <person name="Souciet J-L."/>
            <person name="Boekhout T."/>
            <person name="Gabaldon T."/>
            <person name="Wincker P."/>
            <person name="Dujon B."/>
        </authorList>
    </citation>
    <scope>NUCLEOTIDE SEQUENCE</scope>
    <source>
        <strain evidence="2">CBS 1993</strain>
    </source>
</reference>
<accession>W6MJP2</accession>
<dbReference type="OrthoDB" id="4081497at2759"/>
<dbReference type="AlphaFoldDB" id="W6MJP2"/>
<sequence length="154" mass="17886">MPESDLNRQLQQSKQQKSRNNRVADQYARYLERAITAISTSSTDTQLVTKITQIHTDRDKIDHQRQLLLKLETKTCARYQELEKSVDRSKRHLVRRSIVEMDKTTGKPQNILQQRTELLDQKIRTLENCIKLVEEETPIVPEGNGAKTNGVAFR</sequence>
<dbReference type="RefSeq" id="XP_022456723.1">
    <property type="nucleotide sequence ID" value="XM_022605234.1"/>
</dbReference>
<organism evidence="2 3">
    <name type="scientific">Kuraishia capsulata CBS 1993</name>
    <dbReference type="NCBI Taxonomy" id="1382522"/>
    <lineage>
        <taxon>Eukaryota</taxon>
        <taxon>Fungi</taxon>
        <taxon>Dikarya</taxon>
        <taxon>Ascomycota</taxon>
        <taxon>Saccharomycotina</taxon>
        <taxon>Pichiomycetes</taxon>
        <taxon>Pichiales</taxon>
        <taxon>Pichiaceae</taxon>
        <taxon>Kuraishia</taxon>
    </lineage>
</organism>
<dbReference type="HOGENOM" id="CLU_1704491_0_0_1"/>
<proteinExistence type="predicted"/>
<keyword evidence="3" id="KW-1185">Reference proteome</keyword>
<dbReference type="Proteomes" id="UP000019384">
    <property type="component" value="Unassembled WGS sequence"/>
</dbReference>
<feature type="region of interest" description="Disordered" evidence="1">
    <location>
        <begin position="1"/>
        <end position="23"/>
    </location>
</feature>
<gene>
    <name evidence="2" type="ORF">KUCA_T00000673001</name>
</gene>
<protein>
    <submittedName>
        <fullName evidence="2">Uncharacterized protein</fullName>
    </submittedName>
</protein>
<name>W6MJP2_9ASCO</name>
<dbReference type="GeneID" id="34518111"/>
<evidence type="ECO:0000313" key="2">
    <source>
        <dbReference type="EMBL" id="CDK24707.1"/>
    </source>
</evidence>
<evidence type="ECO:0000256" key="1">
    <source>
        <dbReference type="SAM" id="MobiDB-lite"/>
    </source>
</evidence>
<reference evidence="2" key="1">
    <citation type="submission" date="2013-12" db="EMBL/GenBank/DDBJ databases">
        <authorList>
            <person name="Genoscope - CEA"/>
        </authorList>
    </citation>
    <scope>NUCLEOTIDE SEQUENCE</scope>
    <source>
        <strain evidence="2">CBS 1993</strain>
    </source>
</reference>
<dbReference type="EMBL" id="HG793125">
    <property type="protein sequence ID" value="CDK24707.1"/>
    <property type="molecule type" value="Genomic_DNA"/>
</dbReference>
<evidence type="ECO:0000313" key="3">
    <source>
        <dbReference type="Proteomes" id="UP000019384"/>
    </source>
</evidence>